<dbReference type="RefSeq" id="WP_028310967.1">
    <property type="nucleotide sequence ID" value="NZ_AXWS01000008.1"/>
</dbReference>
<dbReference type="GO" id="GO:0006281">
    <property type="term" value="P:DNA repair"/>
    <property type="evidence" value="ECO:0007669"/>
    <property type="project" value="InterPro"/>
</dbReference>
<organism evidence="1 2">
    <name type="scientific">Derxia gummosa DSM 723</name>
    <dbReference type="NCBI Taxonomy" id="1121388"/>
    <lineage>
        <taxon>Bacteria</taxon>
        <taxon>Pseudomonadati</taxon>
        <taxon>Pseudomonadota</taxon>
        <taxon>Betaproteobacteria</taxon>
        <taxon>Burkholderiales</taxon>
        <taxon>Alcaligenaceae</taxon>
        <taxon>Derxia</taxon>
    </lineage>
</organism>
<reference evidence="2" key="2">
    <citation type="journal article" date="2006" name="Nucleic Acids Res.">
        <title>RusA Holliday junction resolvase: DNA complex structure -- insights into selectivity and specificity.</title>
        <authorList>
            <person name="Macmaster R."/>
            <person name="Sedelnikova S."/>
            <person name="Baker P.J."/>
            <person name="Bolt E.L."/>
            <person name="Lloyd R.G."/>
            <person name="Rafferty J.B."/>
        </authorList>
    </citation>
    <scope>NUCLEOTIDE SEQUENCE</scope>
</reference>
<dbReference type="GO" id="GO:0000287">
    <property type="term" value="F:magnesium ion binding"/>
    <property type="evidence" value="ECO:0007669"/>
    <property type="project" value="InterPro"/>
</dbReference>
<accession>A0A8B6X2Q7</accession>
<dbReference type="InterPro" id="IPR036614">
    <property type="entry name" value="RusA-like_sf"/>
</dbReference>
<name>A0A8B6X2Q7_9BURK</name>
<dbReference type="OrthoDB" id="5114842at2"/>
<dbReference type="AlphaFoldDB" id="A0A8B6X2Q7"/>
<evidence type="ECO:0000313" key="1">
    <source>
        <dbReference type="Proteomes" id="UP000675920"/>
    </source>
</evidence>
<dbReference type="EC" id="3.1.21.10" evidence="2"/>
<keyword evidence="1" id="KW-1185">Reference proteome</keyword>
<proteinExistence type="predicted"/>
<reference evidence="2" key="1">
    <citation type="journal article" date="1999" name="J. Bacteriol.">
        <title>Holliday junction processing in bacteria: insights from the evolutionary conservation of RuvABC, RecG, and RusA.</title>
        <authorList>
            <person name="Sharples G.J."/>
            <person name="Ingleston S.M."/>
            <person name="Lloyd R.G."/>
        </authorList>
    </citation>
    <scope>NUCLEOTIDE SEQUENCE</scope>
</reference>
<dbReference type="GO" id="GO:0006310">
    <property type="term" value="P:DNA recombination"/>
    <property type="evidence" value="ECO:0007669"/>
    <property type="project" value="InterPro"/>
</dbReference>
<dbReference type="SUPFAM" id="SSF103084">
    <property type="entry name" value="Holliday junction resolvase RusA"/>
    <property type="match status" value="1"/>
</dbReference>
<evidence type="ECO:0000313" key="2">
    <source>
        <dbReference type="RefSeq" id="WP_028310967.1"/>
    </source>
</evidence>
<dbReference type="Pfam" id="PF05866">
    <property type="entry name" value="RusA"/>
    <property type="match status" value="1"/>
</dbReference>
<protein>
    <submittedName>
        <fullName evidence="2">RusA family crossover junction endodeoxyribonuclease</fullName>
        <ecNumber evidence="2">3.1.21.10</ecNumber>
    </submittedName>
</protein>
<dbReference type="InterPro" id="IPR008822">
    <property type="entry name" value="Endonuclease_RusA-like"/>
</dbReference>
<reference evidence="2" key="3">
    <citation type="submission" date="2025-08" db="UniProtKB">
        <authorList>
            <consortium name="RefSeq"/>
        </authorList>
    </citation>
    <scope>IDENTIFICATION</scope>
</reference>
<dbReference type="Proteomes" id="UP000675920">
    <property type="component" value="Unplaced"/>
</dbReference>
<sequence length="154" mass="16284">MTRSVAPQDLTPVRFVVPGTPQGKGRPIAGMGFHGRPTLRTPAKTAAYEGVIALAAQQAMAGRAPMSFPCMVELRIIVCPPASWSKKRQTAALAGQVVPTKKPDLDNVCKALFDGMNGVVWVDDVQAVDVTARKRYGSTPGVDVLVTPMPTEGA</sequence>
<dbReference type="Gene3D" id="3.30.1330.70">
    <property type="entry name" value="Holliday junction resolvase RusA"/>
    <property type="match status" value="1"/>
</dbReference>